<feature type="transmembrane region" description="Helical" evidence="7">
    <location>
        <begin position="196"/>
        <end position="214"/>
    </location>
</feature>
<evidence type="ECO:0000256" key="2">
    <source>
        <dbReference type="ARBA" id="ARBA00022475"/>
    </source>
</evidence>
<keyword evidence="2 7" id="KW-1003">Cell membrane</keyword>
<organism evidence="8 9">
    <name type="scientific">Tumebacillus lacus</name>
    <dbReference type="NCBI Taxonomy" id="2995335"/>
    <lineage>
        <taxon>Bacteria</taxon>
        <taxon>Bacillati</taxon>
        <taxon>Bacillota</taxon>
        <taxon>Bacilli</taxon>
        <taxon>Bacillales</taxon>
        <taxon>Alicyclobacillaceae</taxon>
        <taxon>Tumebacillus</taxon>
    </lineage>
</organism>
<keyword evidence="9" id="KW-1185">Reference proteome</keyword>
<evidence type="ECO:0000313" key="8">
    <source>
        <dbReference type="EMBL" id="MCX7569719.1"/>
    </source>
</evidence>
<dbReference type="Proteomes" id="UP001208017">
    <property type="component" value="Unassembled WGS sequence"/>
</dbReference>
<protein>
    <recommendedName>
        <fullName evidence="7">Phosphatidylglycerol--prolipoprotein diacylglyceryl transferase</fullName>
        <ecNumber evidence="7">2.5.1.145</ecNumber>
    </recommendedName>
</protein>
<comment type="function">
    <text evidence="7">Catalyzes the transfer of the diacylglyceryl group from phosphatidylglycerol to the sulfhydryl group of the N-terminal cysteine of a prolipoprotein, the first step in the formation of mature lipoproteins.</text>
</comment>
<dbReference type="PROSITE" id="PS01311">
    <property type="entry name" value="LGT"/>
    <property type="match status" value="1"/>
</dbReference>
<feature type="transmembrane region" description="Helical" evidence="7">
    <location>
        <begin position="171"/>
        <end position="189"/>
    </location>
</feature>
<comment type="pathway">
    <text evidence="7">Protein modification; lipoprotein biosynthesis (diacylglyceryl transfer).</text>
</comment>
<comment type="similarity">
    <text evidence="1 7">Belongs to the Lgt family.</text>
</comment>
<comment type="caution">
    <text evidence="8">The sequence shown here is derived from an EMBL/GenBank/DDBJ whole genome shotgun (WGS) entry which is preliminary data.</text>
</comment>
<evidence type="ECO:0000256" key="1">
    <source>
        <dbReference type="ARBA" id="ARBA00007150"/>
    </source>
</evidence>
<dbReference type="PANTHER" id="PTHR30589">
    <property type="entry name" value="PROLIPOPROTEIN DIACYLGLYCERYL TRANSFERASE"/>
    <property type="match status" value="1"/>
</dbReference>
<reference evidence="8 9" key="1">
    <citation type="submission" date="2022-11" db="EMBL/GenBank/DDBJ databases">
        <title>Study of microbial diversity in lake waters.</title>
        <authorList>
            <person name="Zhang J."/>
        </authorList>
    </citation>
    <scope>NUCLEOTIDE SEQUENCE [LARGE SCALE GENOMIC DNA]</scope>
    <source>
        <strain evidence="8 9">DT12</strain>
    </source>
</reference>
<evidence type="ECO:0000256" key="3">
    <source>
        <dbReference type="ARBA" id="ARBA00022679"/>
    </source>
</evidence>
<keyword evidence="5 7" id="KW-1133">Transmembrane helix</keyword>
<proteinExistence type="inferred from homology"/>
<evidence type="ECO:0000256" key="7">
    <source>
        <dbReference type="HAMAP-Rule" id="MF_01147"/>
    </source>
</evidence>
<dbReference type="EC" id="2.5.1.145" evidence="7"/>
<name>A0ABT3X4R6_9BACL</name>
<dbReference type="EMBL" id="JAPMLT010000002">
    <property type="protein sequence ID" value="MCX7569719.1"/>
    <property type="molecule type" value="Genomic_DNA"/>
</dbReference>
<dbReference type="PANTHER" id="PTHR30589:SF0">
    <property type="entry name" value="PHOSPHATIDYLGLYCEROL--PROLIPOPROTEIN DIACYLGLYCERYL TRANSFERASE"/>
    <property type="match status" value="1"/>
</dbReference>
<feature type="transmembrane region" description="Helical" evidence="7">
    <location>
        <begin position="45"/>
        <end position="67"/>
    </location>
</feature>
<dbReference type="InterPro" id="IPR001640">
    <property type="entry name" value="Lgt"/>
</dbReference>
<feature type="transmembrane region" description="Helical" evidence="7">
    <location>
        <begin position="14"/>
        <end position="33"/>
    </location>
</feature>
<dbReference type="HAMAP" id="MF_01147">
    <property type="entry name" value="Lgt"/>
    <property type="match status" value="1"/>
</dbReference>
<gene>
    <name evidence="7 8" type="primary">lgt</name>
    <name evidence="8" type="ORF">OS242_07055</name>
</gene>
<evidence type="ECO:0000256" key="6">
    <source>
        <dbReference type="ARBA" id="ARBA00023136"/>
    </source>
</evidence>
<evidence type="ECO:0000313" key="9">
    <source>
        <dbReference type="Proteomes" id="UP001208017"/>
    </source>
</evidence>
<keyword evidence="3 7" id="KW-0808">Transferase</keyword>
<comment type="subcellular location">
    <subcellularLocation>
        <location evidence="7">Cell membrane</location>
        <topology evidence="7">Multi-pass membrane protein</topology>
    </subcellularLocation>
</comment>
<dbReference type="NCBIfam" id="TIGR00544">
    <property type="entry name" value="lgt"/>
    <property type="match status" value="1"/>
</dbReference>
<dbReference type="Pfam" id="PF01790">
    <property type="entry name" value="LGT"/>
    <property type="match status" value="1"/>
</dbReference>
<evidence type="ECO:0000256" key="4">
    <source>
        <dbReference type="ARBA" id="ARBA00022692"/>
    </source>
</evidence>
<feature type="binding site" evidence="7">
    <location>
        <position position="131"/>
    </location>
    <ligand>
        <name>a 1,2-diacyl-sn-glycero-3-phospho-(1'-sn-glycerol)</name>
        <dbReference type="ChEBI" id="CHEBI:64716"/>
    </ligand>
</feature>
<evidence type="ECO:0000256" key="5">
    <source>
        <dbReference type="ARBA" id="ARBA00022989"/>
    </source>
</evidence>
<sequence length="258" mass="29170">MLDPILLEIGPLSIHWYGAIMASAFVIGTLLALRFAKEEGIDGDHILTMVYWIIPLAILGARAYYVILEWDQYKDDIANAFAIWHGGLAIHGGLIGGTLGAWLYLRKHDLPFFKLADIFLPSVIIGQALGRWGNFFNQEAHGGPVSEAFMDRFPDFIKNQMYIDGTYYHPTFLYESVWNLLVFGILLLIRKYKKFDGAVLSGYLVLYSIGRFFVEGMRTDSLMIGPLRMAQVISIVLILLGVAIWFIRRRTAQKTTTA</sequence>
<feature type="transmembrane region" description="Helical" evidence="7">
    <location>
        <begin position="82"/>
        <end position="105"/>
    </location>
</feature>
<accession>A0ABT3X4R6</accession>
<keyword evidence="6 7" id="KW-0472">Membrane</keyword>
<comment type="catalytic activity">
    <reaction evidence="7">
        <text>L-cysteinyl-[prolipoprotein] + a 1,2-diacyl-sn-glycero-3-phospho-(1'-sn-glycerol) = an S-1,2-diacyl-sn-glyceryl-L-cysteinyl-[prolipoprotein] + sn-glycerol 1-phosphate + H(+)</text>
        <dbReference type="Rhea" id="RHEA:56712"/>
        <dbReference type="Rhea" id="RHEA-COMP:14679"/>
        <dbReference type="Rhea" id="RHEA-COMP:14680"/>
        <dbReference type="ChEBI" id="CHEBI:15378"/>
        <dbReference type="ChEBI" id="CHEBI:29950"/>
        <dbReference type="ChEBI" id="CHEBI:57685"/>
        <dbReference type="ChEBI" id="CHEBI:64716"/>
        <dbReference type="ChEBI" id="CHEBI:140658"/>
        <dbReference type="EC" id="2.5.1.145"/>
    </reaction>
</comment>
<feature type="transmembrane region" description="Helical" evidence="7">
    <location>
        <begin position="226"/>
        <end position="247"/>
    </location>
</feature>
<dbReference type="GO" id="GO:0008961">
    <property type="term" value="F:phosphatidylglycerol-prolipoprotein diacylglyceryl transferase activity"/>
    <property type="evidence" value="ECO:0007669"/>
    <property type="project" value="UniProtKB-EC"/>
</dbReference>
<dbReference type="RefSeq" id="WP_267150949.1">
    <property type="nucleotide sequence ID" value="NZ_JAPMLT010000002.1"/>
</dbReference>
<keyword evidence="4 7" id="KW-0812">Transmembrane</keyword>